<evidence type="ECO:0000256" key="8">
    <source>
        <dbReference type="ARBA" id="ARBA00047989"/>
    </source>
</evidence>
<keyword evidence="5" id="KW-0479">Metal-binding</keyword>
<evidence type="ECO:0000256" key="7">
    <source>
        <dbReference type="ARBA" id="ARBA00022833"/>
    </source>
</evidence>
<evidence type="ECO:0000256" key="2">
    <source>
        <dbReference type="ARBA" id="ARBA00003215"/>
    </source>
</evidence>
<evidence type="ECO:0000313" key="12">
    <source>
        <dbReference type="EMBL" id="SHM22015.1"/>
    </source>
</evidence>
<dbReference type="SUPFAM" id="SSF64438">
    <property type="entry name" value="CNF1/YfiH-like putative cysteine hydrolases"/>
    <property type="match status" value="1"/>
</dbReference>
<dbReference type="STRING" id="1120996.SAMN02746066_01222"/>
<dbReference type="Proteomes" id="UP000184038">
    <property type="component" value="Unassembled WGS sequence"/>
</dbReference>
<evidence type="ECO:0000313" key="13">
    <source>
        <dbReference type="Proteomes" id="UP000184038"/>
    </source>
</evidence>
<dbReference type="OrthoDB" id="4279at2"/>
<dbReference type="Pfam" id="PF02578">
    <property type="entry name" value="Cu-oxidase_4"/>
    <property type="match status" value="1"/>
</dbReference>
<dbReference type="GO" id="GO:0017061">
    <property type="term" value="F:S-methyl-5-thioadenosine phosphorylase activity"/>
    <property type="evidence" value="ECO:0007669"/>
    <property type="project" value="UniProtKB-EC"/>
</dbReference>
<comment type="catalytic activity">
    <reaction evidence="1">
        <text>inosine + phosphate = alpha-D-ribose 1-phosphate + hypoxanthine</text>
        <dbReference type="Rhea" id="RHEA:27646"/>
        <dbReference type="ChEBI" id="CHEBI:17368"/>
        <dbReference type="ChEBI" id="CHEBI:17596"/>
        <dbReference type="ChEBI" id="CHEBI:43474"/>
        <dbReference type="ChEBI" id="CHEBI:57720"/>
        <dbReference type="EC" id="2.4.2.1"/>
    </reaction>
    <physiologicalReaction direction="left-to-right" evidence="1">
        <dbReference type="Rhea" id="RHEA:27647"/>
    </physiologicalReaction>
</comment>
<reference evidence="12 13" key="1">
    <citation type="submission" date="2016-11" db="EMBL/GenBank/DDBJ databases">
        <authorList>
            <person name="Jaros S."/>
            <person name="Januszkiewicz K."/>
            <person name="Wedrychowicz H."/>
        </authorList>
    </citation>
    <scope>NUCLEOTIDE SEQUENCE [LARGE SCALE GENOMIC DNA]</scope>
    <source>
        <strain evidence="12 13">DSM 15930</strain>
    </source>
</reference>
<evidence type="ECO:0000256" key="11">
    <source>
        <dbReference type="RuleBase" id="RU361274"/>
    </source>
</evidence>
<keyword evidence="6" id="KW-0378">Hydrolase</keyword>
<comment type="catalytic activity">
    <reaction evidence="10">
        <text>S-methyl-5'-thioadenosine + phosphate = 5-(methylsulfanyl)-alpha-D-ribose 1-phosphate + adenine</text>
        <dbReference type="Rhea" id="RHEA:11852"/>
        <dbReference type="ChEBI" id="CHEBI:16708"/>
        <dbReference type="ChEBI" id="CHEBI:17509"/>
        <dbReference type="ChEBI" id="CHEBI:43474"/>
        <dbReference type="ChEBI" id="CHEBI:58533"/>
        <dbReference type="EC" id="2.4.2.28"/>
    </reaction>
    <physiologicalReaction direction="left-to-right" evidence="10">
        <dbReference type="Rhea" id="RHEA:11853"/>
    </physiologicalReaction>
</comment>
<dbReference type="EMBL" id="FRCP01000007">
    <property type="protein sequence ID" value="SHM22015.1"/>
    <property type="molecule type" value="Genomic_DNA"/>
</dbReference>
<dbReference type="PANTHER" id="PTHR30616">
    <property type="entry name" value="UNCHARACTERIZED PROTEIN YFIH"/>
    <property type="match status" value="1"/>
</dbReference>
<evidence type="ECO:0000256" key="9">
    <source>
        <dbReference type="ARBA" id="ARBA00048968"/>
    </source>
</evidence>
<evidence type="ECO:0000256" key="6">
    <source>
        <dbReference type="ARBA" id="ARBA00022801"/>
    </source>
</evidence>
<comment type="similarity">
    <text evidence="3 11">Belongs to the purine nucleoside phosphorylase YfiH/LACC1 family.</text>
</comment>
<dbReference type="PANTHER" id="PTHR30616:SF2">
    <property type="entry name" value="PURINE NUCLEOSIDE PHOSPHORYLASE LACC1"/>
    <property type="match status" value="1"/>
</dbReference>
<dbReference type="GO" id="GO:0016787">
    <property type="term" value="F:hydrolase activity"/>
    <property type="evidence" value="ECO:0007669"/>
    <property type="project" value="UniProtKB-KW"/>
</dbReference>
<dbReference type="RefSeq" id="WP_084139123.1">
    <property type="nucleotide sequence ID" value="NZ_FRCP01000007.1"/>
</dbReference>
<dbReference type="AlphaFoldDB" id="A0A1M7H0A9"/>
<keyword evidence="4" id="KW-0808">Transferase</keyword>
<evidence type="ECO:0000256" key="1">
    <source>
        <dbReference type="ARBA" id="ARBA00000553"/>
    </source>
</evidence>
<dbReference type="InterPro" id="IPR011324">
    <property type="entry name" value="Cytotoxic_necrot_fac-like_cat"/>
</dbReference>
<proteinExistence type="inferred from homology"/>
<dbReference type="CDD" id="cd16833">
    <property type="entry name" value="YfiH"/>
    <property type="match status" value="1"/>
</dbReference>
<keyword evidence="7" id="KW-0862">Zinc</keyword>
<dbReference type="InterPro" id="IPR003730">
    <property type="entry name" value="Cu_polyphenol_OxRdtase"/>
</dbReference>
<gene>
    <name evidence="12" type="ORF">SAMN02746066_01222</name>
</gene>
<evidence type="ECO:0000256" key="3">
    <source>
        <dbReference type="ARBA" id="ARBA00007353"/>
    </source>
</evidence>
<evidence type="ECO:0000256" key="4">
    <source>
        <dbReference type="ARBA" id="ARBA00022679"/>
    </source>
</evidence>
<accession>A0A1M7H0A9</accession>
<name>A0A1M7H0A9_9FIRM</name>
<dbReference type="NCBIfam" id="TIGR00726">
    <property type="entry name" value="peptidoglycan editing factor PgeF"/>
    <property type="match status" value="1"/>
</dbReference>
<dbReference type="GO" id="GO:0005507">
    <property type="term" value="F:copper ion binding"/>
    <property type="evidence" value="ECO:0007669"/>
    <property type="project" value="TreeGrafter"/>
</dbReference>
<dbReference type="Gene3D" id="3.60.140.10">
    <property type="entry name" value="CNF1/YfiH-like putative cysteine hydrolases"/>
    <property type="match status" value="1"/>
</dbReference>
<dbReference type="InterPro" id="IPR038371">
    <property type="entry name" value="Cu_polyphenol_OxRdtase_sf"/>
</dbReference>
<comment type="catalytic activity">
    <reaction evidence="8">
        <text>adenosine + H2O + H(+) = inosine + NH4(+)</text>
        <dbReference type="Rhea" id="RHEA:24408"/>
        <dbReference type="ChEBI" id="CHEBI:15377"/>
        <dbReference type="ChEBI" id="CHEBI:15378"/>
        <dbReference type="ChEBI" id="CHEBI:16335"/>
        <dbReference type="ChEBI" id="CHEBI:17596"/>
        <dbReference type="ChEBI" id="CHEBI:28938"/>
        <dbReference type="EC" id="3.5.4.4"/>
    </reaction>
    <physiologicalReaction direction="left-to-right" evidence="8">
        <dbReference type="Rhea" id="RHEA:24409"/>
    </physiologicalReaction>
</comment>
<sequence>MKDIQLKYKDKNQVSDITYNAEGQKAGELHFDGDVGYIVYPVLEKLPYIKHGFSTRLGGVSKEHLTSMNLSFSRGDEEENVRENYRRICRAIHIDPSDLVFSDQVHDTKIHVVTEKDRGKGYRYPRELEGIDGLITECPNIPLVTYYADCVPLYFVDTKNKAIGLSHSGWKGTVNKMAVHTVRAMNEEFGTNPEDVIAVIGPSICRDCYEISEDVAMEFVKAYPKEIADTLLEKKTGGKYQLDLWLANQANCVEAGIPSENITNSNICTCCNHEVFFSHRASKGMRGNLAAFLSIE</sequence>
<organism evidence="12 13">
    <name type="scientific">Anaerosporobacter mobilis DSM 15930</name>
    <dbReference type="NCBI Taxonomy" id="1120996"/>
    <lineage>
        <taxon>Bacteria</taxon>
        <taxon>Bacillati</taxon>
        <taxon>Bacillota</taxon>
        <taxon>Clostridia</taxon>
        <taxon>Lachnospirales</taxon>
        <taxon>Lachnospiraceae</taxon>
        <taxon>Anaerosporobacter</taxon>
    </lineage>
</organism>
<protein>
    <recommendedName>
        <fullName evidence="11">Purine nucleoside phosphorylase</fullName>
    </recommendedName>
</protein>
<comment type="catalytic activity">
    <reaction evidence="9">
        <text>adenosine + phosphate = alpha-D-ribose 1-phosphate + adenine</text>
        <dbReference type="Rhea" id="RHEA:27642"/>
        <dbReference type="ChEBI" id="CHEBI:16335"/>
        <dbReference type="ChEBI" id="CHEBI:16708"/>
        <dbReference type="ChEBI" id="CHEBI:43474"/>
        <dbReference type="ChEBI" id="CHEBI:57720"/>
        <dbReference type="EC" id="2.4.2.1"/>
    </reaction>
    <physiologicalReaction direction="left-to-right" evidence="9">
        <dbReference type="Rhea" id="RHEA:27643"/>
    </physiologicalReaction>
</comment>
<evidence type="ECO:0000256" key="5">
    <source>
        <dbReference type="ARBA" id="ARBA00022723"/>
    </source>
</evidence>
<keyword evidence="13" id="KW-1185">Reference proteome</keyword>
<evidence type="ECO:0000256" key="10">
    <source>
        <dbReference type="ARBA" id="ARBA00049893"/>
    </source>
</evidence>
<comment type="function">
    <text evidence="2">Purine nucleoside enzyme that catalyzes the phosphorolysis of adenosine and inosine nucleosides, yielding D-ribose 1-phosphate and the respective free bases, adenine and hypoxanthine. Also catalyzes the phosphorolysis of S-methyl-5'-thioadenosine into adenine and S-methyl-5-thio-alpha-D-ribose 1-phosphate. Also has adenosine deaminase activity.</text>
</comment>